<evidence type="ECO:0000313" key="3">
    <source>
        <dbReference type="Proteomes" id="UP000053558"/>
    </source>
</evidence>
<dbReference type="EMBL" id="JH711576">
    <property type="protein sequence ID" value="EIW83275.1"/>
    <property type="molecule type" value="Genomic_DNA"/>
</dbReference>
<protein>
    <submittedName>
        <fullName evidence="2">Uncharacterized protein</fullName>
    </submittedName>
</protein>
<reference evidence="3" key="1">
    <citation type="journal article" date="2012" name="Science">
        <title>The Paleozoic origin of enzymatic lignin decomposition reconstructed from 31 fungal genomes.</title>
        <authorList>
            <person name="Floudas D."/>
            <person name="Binder M."/>
            <person name="Riley R."/>
            <person name="Barry K."/>
            <person name="Blanchette R.A."/>
            <person name="Henrissat B."/>
            <person name="Martinez A.T."/>
            <person name="Otillar R."/>
            <person name="Spatafora J.W."/>
            <person name="Yadav J.S."/>
            <person name="Aerts A."/>
            <person name="Benoit I."/>
            <person name="Boyd A."/>
            <person name="Carlson A."/>
            <person name="Copeland A."/>
            <person name="Coutinho P.M."/>
            <person name="de Vries R.P."/>
            <person name="Ferreira P."/>
            <person name="Findley K."/>
            <person name="Foster B."/>
            <person name="Gaskell J."/>
            <person name="Glotzer D."/>
            <person name="Gorecki P."/>
            <person name="Heitman J."/>
            <person name="Hesse C."/>
            <person name="Hori C."/>
            <person name="Igarashi K."/>
            <person name="Jurgens J.A."/>
            <person name="Kallen N."/>
            <person name="Kersten P."/>
            <person name="Kohler A."/>
            <person name="Kuees U."/>
            <person name="Kumar T.K.A."/>
            <person name="Kuo A."/>
            <person name="LaButti K."/>
            <person name="Larrondo L.F."/>
            <person name="Lindquist E."/>
            <person name="Ling A."/>
            <person name="Lombard V."/>
            <person name="Lucas S."/>
            <person name="Lundell T."/>
            <person name="Martin R."/>
            <person name="McLaughlin D.J."/>
            <person name="Morgenstern I."/>
            <person name="Morin E."/>
            <person name="Murat C."/>
            <person name="Nagy L.G."/>
            <person name="Nolan M."/>
            <person name="Ohm R.A."/>
            <person name="Patyshakuliyeva A."/>
            <person name="Rokas A."/>
            <person name="Ruiz-Duenas F.J."/>
            <person name="Sabat G."/>
            <person name="Salamov A."/>
            <person name="Samejima M."/>
            <person name="Schmutz J."/>
            <person name="Slot J.C."/>
            <person name="St John F."/>
            <person name="Stenlid J."/>
            <person name="Sun H."/>
            <person name="Sun S."/>
            <person name="Syed K."/>
            <person name="Tsang A."/>
            <person name="Wiebenga A."/>
            <person name="Young D."/>
            <person name="Pisabarro A."/>
            <person name="Eastwood D.C."/>
            <person name="Martin F."/>
            <person name="Cullen D."/>
            <person name="Grigoriev I.V."/>
            <person name="Hibbett D.S."/>
        </authorList>
    </citation>
    <scope>NUCLEOTIDE SEQUENCE [LARGE SCALE GENOMIC DNA]</scope>
    <source>
        <strain evidence="3">RWD-64-598 SS2</strain>
    </source>
</reference>
<gene>
    <name evidence="2" type="ORF">CONPUDRAFT_152301</name>
</gene>
<feature type="compositionally biased region" description="Polar residues" evidence="1">
    <location>
        <begin position="25"/>
        <end position="37"/>
    </location>
</feature>
<sequence length="50" mass="5434">MPGQDPSDIKLSTVWISQVFQTRSISAGSDPTVSNHTPSRKRSSSNGIQF</sequence>
<feature type="region of interest" description="Disordered" evidence="1">
    <location>
        <begin position="25"/>
        <end position="50"/>
    </location>
</feature>
<evidence type="ECO:0000313" key="2">
    <source>
        <dbReference type="EMBL" id="EIW83275.1"/>
    </source>
</evidence>
<organism evidence="2 3">
    <name type="scientific">Coniophora puteana (strain RWD-64-598)</name>
    <name type="common">Brown rot fungus</name>
    <dbReference type="NCBI Taxonomy" id="741705"/>
    <lineage>
        <taxon>Eukaryota</taxon>
        <taxon>Fungi</taxon>
        <taxon>Dikarya</taxon>
        <taxon>Basidiomycota</taxon>
        <taxon>Agaricomycotina</taxon>
        <taxon>Agaricomycetes</taxon>
        <taxon>Agaricomycetidae</taxon>
        <taxon>Boletales</taxon>
        <taxon>Coniophorineae</taxon>
        <taxon>Coniophoraceae</taxon>
        <taxon>Coniophora</taxon>
    </lineage>
</organism>
<keyword evidence="3" id="KW-1185">Reference proteome</keyword>
<dbReference type="AlphaFoldDB" id="A0A5M3MX34"/>
<accession>A0A5M3MX34</accession>
<evidence type="ECO:0000256" key="1">
    <source>
        <dbReference type="SAM" id="MobiDB-lite"/>
    </source>
</evidence>
<dbReference type="KEGG" id="cput:CONPUDRAFT_152301"/>
<name>A0A5M3MX34_CONPW</name>
<dbReference type="Proteomes" id="UP000053558">
    <property type="component" value="Unassembled WGS sequence"/>
</dbReference>
<dbReference type="GeneID" id="19202980"/>
<proteinExistence type="predicted"/>
<dbReference type="RefSeq" id="XP_007767082.1">
    <property type="nucleotide sequence ID" value="XM_007768892.1"/>
</dbReference>
<comment type="caution">
    <text evidence="2">The sequence shown here is derived from an EMBL/GenBank/DDBJ whole genome shotgun (WGS) entry which is preliminary data.</text>
</comment>